<reference evidence="2 3" key="1">
    <citation type="journal article" date="2012" name="J. Bacteriol.">
        <title>Genome Sequence of Fibrella aestuarina BUZ 2T, a Filamentous Marine Bacterium.</title>
        <authorList>
            <person name="Filippini M."/>
            <person name="Qi W."/>
            <person name="Blom J."/>
            <person name="Goesmann A."/>
            <person name="Smits T.H."/>
            <person name="Bagheri H.C."/>
        </authorList>
    </citation>
    <scope>NUCLEOTIDE SEQUENCE [LARGE SCALE GENOMIC DNA]</scope>
    <source>
        <strain evidence="3">BUZ 2T</strain>
    </source>
</reference>
<feature type="transmembrane region" description="Helical" evidence="1">
    <location>
        <begin position="101"/>
        <end position="118"/>
    </location>
</feature>
<keyword evidence="1" id="KW-0812">Transmembrane</keyword>
<keyword evidence="3" id="KW-1185">Reference proteome</keyword>
<dbReference type="GO" id="GO:0016020">
    <property type="term" value="C:membrane"/>
    <property type="evidence" value="ECO:0007669"/>
    <property type="project" value="InterPro"/>
</dbReference>
<dbReference type="GO" id="GO:0015097">
    <property type="term" value="F:mercury ion transmembrane transporter activity"/>
    <property type="evidence" value="ECO:0007669"/>
    <property type="project" value="InterPro"/>
</dbReference>
<dbReference type="eggNOG" id="ENOG5032MJU">
    <property type="taxonomic scope" value="Bacteria"/>
</dbReference>
<evidence type="ECO:0008006" key="4">
    <source>
        <dbReference type="Google" id="ProtNLM"/>
    </source>
</evidence>
<dbReference type="OrthoDB" id="1274419at2"/>
<dbReference type="AlphaFoldDB" id="I0K2H5"/>
<protein>
    <recommendedName>
        <fullName evidence="4">MerC domain-containing protein</fullName>
    </recommendedName>
</protein>
<organism evidence="2 3">
    <name type="scientific">Fibrella aestuarina BUZ 2</name>
    <dbReference type="NCBI Taxonomy" id="1166018"/>
    <lineage>
        <taxon>Bacteria</taxon>
        <taxon>Pseudomonadati</taxon>
        <taxon>Bacteroidota</taxon>
        <taxon>Cytophagia</taxon>
        <taxon>Cytophagales</taxon>
        <taxon>Spirosomataceae</taxon>
        <taxon>Fibrella</taxon>
    </lineage>
</organism>
<name>I0K2H5_9BACT</name>
<dbReference type="EMBL" id="HE796683">
    <property type="protein sequence ID" value="CCG98328.1"/>
    <property type="molecule type" value="Genomic_DNA"/>
</dbReference>
<dbReference type="RefSeq" id="WP_015329428.1">
    <property type="nucleotide sequence ID" value="NC_020054.1"/>
</dbReference>
<gene>
    <name evidence="2" type="ORF">FAES_0314</name>
</gene>
<sequence>MKADVVDRKADYIGITGSILCIIHCLAAPALVVTSNLLQRDGVLQAGFLGLDYAFIAVNIVAVYFATRQHTTPAIRFALWAFLALFGVCLLLEDVSPVFEYVAYAASAGLVTSHLLNLRHHRAAHAH</sequence>
<evidence type="ECO:0000313" key="3">
    <source>
        <dbReference type="Proteomes" id="UP000011058"/>
    </source>
</evidence>
<accession>I0K2H5</accession>
<dbReference type="HOGENOM" id="CLU_119458_0_0_10"/>
<dbReference type="Proteomes" id="UP000011058">
    <property type="component" value="Chromosome"/>
</dbReference>
<dbReference type="PATRIC" id="fig|1166018.3.peg.322"/>
<proteinExistence type="predicted"/>
<keyword evidence="1" id="KW-0472">Membrane</keyword>
<dbReference type="InterPro" id="IPR004891">
    <property type="entry name" value="Mercury-R_MerC"/>
</dbReference>
<evidence type="ECO:0000313" key="2">
    <source>
        <dbReference type="EMBL" id="CCG98328.1"/>
    </source>
</evidence>
<dbReference type="Pfam" id="PF03203">
    <property type="entry name" value="MerC"/>
    <property type="match status" value="1"/>
</dbReference>
<evidence type="ECO:0000256" key="1">
    <source>
        <dbReference type="SAM" id="Phobius"/>
    </source>
</evidence>
<feature type="transmembrane region" description="Helical" evidence="1">
    <location>
        <begin position="12"/>
        <end position="32"/>
    </location>
</feature>
<keyword evidence="1" id="KW-1133">Transmembrane helix</keyword>
<feature type="transmembrane region" description="Helical" evidence="1">
    <location>
        <begin position="44"/>
        <end position="65"/>
    </location>
</feature>
<dbReference type="KEGG" id="fae:FAES_0314"/>
<feature type="transmembrane region" description="Helical" evidence="1">
    <location>
        <begin position="77"/>
        <end position="95"/>
    </location>
</feature>